<dbReference type="InterPro" id="IPR039420">
    <property type="entry name" value="WalR-like"/>
</dbReference>
<evidence type="ECO:0000313" key="10">
    <source>
        <dbReference type="EMBL" id="TQN51828.1"/>
    </source>
</evidence>
<dbReference type="Pfam" id="PF00072">
    <property type="entry name" value="Response_reg"/>
    <property type="match status" value="1"/>
</dbReference>
<accession>A0A543Q695</accession>
<dbReference type="InterPro" id="IPR001867">
    <property type="entry name" value="OmpR/PhoB-type_DNA-bd"/>
</dbReference>
<evidence type="ECO:0000256" key="4">
    <source>
        <dbReference type="ARBA" id="ARBA00023125"/>
    </source>
</evidence>
<evidence type="ECO:0000256" key="6">
    <source>
        <dbReference type="PROSITE-ProRule" id="PRU00169"/>
    </source>
</evidence>
<dbReference type="SUPFAM" id="SSF52172">
    <property type="entry name" value="CheY-like"/>
    <property type="match status" value="1"/>
</dbReference>
<feature type="modified residue" description="4-aspartylphosphate" evidence="6">
    <location>
        <position position="72"/>
    </location>
</feature>
<dbReference type="InterPro" id="IPR011006">
    <property type="entry name" value="CheY-like_superfamily"/>
</dbReference>
<dbReference type="InterPro" id="IPR001789">
    <property type="entry name" value="Sig_transdc_resp-reg_receiver"/>
</dbReference>
<dbReference type="CDD" id="cd00383">
    <property type="entry name" value="trans_reg_C"/>
    <property type="match status" value="1"/>
</dbReference>
<dbReference type="GO" id="GO:0000976">
    <property type="term" value="F:transcription cis-regulatory region binding"/>
    <property type="evidence" value="ECO:0007669"/>
    <property type="project" value="TreeGrafter"/>
</dbReference>
<dbReference type="PANTHER" id="PTHR48111:SF4">
    <property type="entry name" value="DNA-BINDING DUAL TRANSCRIPTIONAL REGULATOR OMPR"/>
    <property type="match status" value="1"/>
</dbReference>
<evidence type="ECO:0000256" key="3">
    <source>
        <dbReference type="ARBA" id="ARBA00023015"/>
    </source>
</evidence>
<comment type="caution">
    <text evidence="10">The sequence shown here is derived from an EMBL/GenBank/DDBJ whole genome shotgun (WGS) entry which is preliminary data.</text>
</comment>
<evidence type="ECO:0000256" key="1">
    <source>
        <dbReference type="ARBA" id="ARBA00022553"/>
    </source>
</evidence>
<dbReference type="RefSeq" id="WP_235180085.1">
    <property type="nucleotide sequence ID" value="NZ_SZUV01000001.1"/>
</dbReference>
<feature type="domain" description="OmpR/PhoB-type" evidence="9">
    <location>
        <begin position="150"/>
        <end position="249"/>
    </location>
</feature>
<dbReference type="GO" id="GO:0000156">
    <property type="term" value="F:phosphorelay response regulator activity"/>
    <property type="evidence" value="ECO:0007669"/>
    <property type="project" value="TreeGrafter"/>
</dbReference>
<dbReference type="PROSITE" id="PS50110">
    <property type="entry name" value="RESPONSE_REGULATORY"/>
    <property type="match status" value="1"/>
</dbReference>
<reference evidence="10 11" key="1">
    <citation type="submission" date="2019-03" db="EMBL/GenBank/DDBJ databases">
        <title>New insights into Acidothiobacillus thiooxidans sulfur metabolism through coupled gene expression, solution geochemistry, microscopy and spectroscopy analyses.</title>
        <authorList>
            <person name="Camacho D."/>
            <person name="Frazao R."/>
            <person name="Fouillen A."/>
            <person name="Nanci A."/>
            <person name="Lang B.F."/>
            <person name="Apte S.C."/>
            <person name="Baron C."/>
            <person name="Warren L.A."/>
        </authorList>
    </citation>
    <scope>NUCLEOTIDE SEQUENCE [LARGE SCALE GENOMIC DNA]</scope>
    <source>
        <strain evidence="10 11">ATCC 19377</strain>
    </source>
</reference>
<dbReference type="FunFam" id="3.40.50.2300:FF:000001">
    <property type="entry name" value="DNA-binding response regulator PhoB"/>
    <property type="match status" value="1"/>
</dbReference>
<evidence type="ECO:0000259" key="9">
    <source>
        <dbReference type="PROSITE" id="PS51755"/>
    </source>
</evidence>
<dbReference type="GO" id="GO:0032993">
    <property type="term" value="C:protein-DNA complex"/>
    <property type="evidence" value="ECO:0007669"/>
    <property type="project" value="TreeGrafter"/>
</dbReference>
<keyword evidence="2" id="KW-0902">Two-component regulatory system</keyword>
<dbReference type="SMART" id="SM00862">
    <property type="entry name" value="Trans_reg_C"/>
    <property type="match status" value="1"/>
</dbReference>
<evidence type="ECO:0000313" key="11">
    <source>
        <dbReference type="Proteomes" id="UP000315403"/>
    </source>
</evidence>
<dbReference type="PROSITE" id="PS51755">
    <property type="entry name" value="OMPR_PHOB"/>
    <property type="match status" value="1"/>
</dbReference>
<dbReference type="GO" id="GO:0006355">
    <property type="term" value="P:regulation of DNA-templated transcription"/>
    <property type="evidence" value="ECO:0007669"/>
    <property type="project" value="InterPro"/>
</dbReference>
<evidence type="ECO:0000256" key="5">
    <source>
        <dbReference type="ARBA" id="ARBA00023163"/>
    </source>
</evidence>
<evidence type="ECO:0000256" key="2">
    <source>
        <dbReference type="ARBA" id="ARBA00023012"/>
    </source>
</evidence>
<dbReference type="GO" id="GO:0005829">
    <property type="term" value="C:cytosol"/>
    <property type="evidence" value="ECO:0007669"/>
    <property type="project" value="TreeGrafter"/>
</dbReference>
<gene>
    <name evidence="10" type="primary">ompR_2</name>
    <name evidence="10" type="ORF">DLNHIDIE_01708</name>
</gene>
<dbReference type="Proteomes" id="UP000315403">
    <property type="component" value="Unassembled WGS sequence"/>
</dbReference>
<dbReference type="PANTHER" id="PTHR48111">
    <property type="entry name" value="REGULATOR OF RPOS"/>
    <property type="match status" value="1"/>
</dbReference>
<keyword evidence="4 7" id="KW-0238">DNA-binding</keyword>
<dbReference type="Gene3D" id="1.10.10.10">
    <property type="entry name" value="Winged helix-like DNA-binding domain superfamily/Winged helix DNA-binding domain"/>
    <property type="match status" value="1"/>
</dbReference>
<keyword evidence="3" id="KW-0805">Transcription regulation</keyword>
<evidence type="ECO:0000259" key="8">
    <source>
        <dbReference type="PROSITE" id="PS50110"/>
    </source>
</evidence>
<evidence type="ECO:0000256" key="7">
    <source>
        <dbReference type="PROSITE-ProRule" id="PRU01091"/>
    </source>
</evidence>
<dbReference type="Gene3D" id="3.40.50.2300">
    <property type="match status" value="1"/>
</dbReference>
<dbReference type="Pfam" id="PF00486">
    <property type="entry name" value="Trans_reg_C"/>
    <property type="match status" value="1"/>
</dbReference>
<dbReference type="Gene3D" id="6.10.250.690">
    <property type="match status" value="1"/>
</dbReference>
<keyword evidence="5" id="KW-0804">Transcription</keyword>
<dbReference type="InterPro" id="IPR016032">
    <property type="entry name" value="Sig_transdc_resp-reg_C-effctor"/>
</dbReference>
<dbReference type="EMBL" id="SZUV01000001">
    <property type="protein sequence ID" value="TQN51828.1"/>
    <property type="molecule type" value="Genomic_DNA"/>
</dbReference>
<dbReference type="SMART" id="SM00448">
    <property type="entry name" value="REC"/>
    <property type="match status" value="1"/>
</dbReference>
<feature type="DNA-binding region" description="OmpR/PhoB-type" evidence="7">
    <location>
        <begin position="150"/>
        <end position="249"/>
    </location>
</feature>
<sequence length="251" mass="28499">MLHLRLVYPGPGSTVQFMENKARILVIDDDLRLRSLVESHLKGYGFVVQGMGDGRQIEASLAENPVDLIILDLGLPHEDGLQICRRLRQQHDVPILMLTARGDEVDRILGLEMGADDYLAKPFHPRELVARIQAILRRVRGSAPRTSGVTASFEKGPFRVDMSRQEIHLHDQLISLTSAEFLTLATLIQHEGQALTREKLMWLTRGRQLEADDRSIDMQISRLRRLLDKGPGRPRHIRTVWGHGYLFVAEP</sequence>
<dbReference type="SUPFAM" id="SSF46894">
    <property type="entry name" value="C-terminal effector domain of the bipartite response regulators"/>
    <property type="match status" value="1"/>
</dbReference>
<dbReference type="AlphaFoldDB" id="A0A543Q695"/>
<keyword evidence="1 6" id="KW-0597">Phosphoprotein</keyword>
<organism evidence="10 11">
    <name type="scientific">Acidithiobacillus thiooxidans ATCC 19377</name>
    <dbReference type="NCBI Taxonomy" id="637390"/>
    <lineage>
        <taxon>Bacteria</taxon>
        <taxon>Pseudomonadati</taxon>
        <taxon>Pseudomonadota</taxon>
        <taxon>Acidithiobacillia</taxon>
        <taxon>Acidithiobacillales</taxon>
        <taxon>Acidithiobacillaceae</taxon>
        <taxon>Acidithiobacillus</taxon>
    </lineage>
</organism>
<proteinExistence type="predicted"/>
<name>A0A543Q695_ACITH</name>
<protein>
    <submittedName>
        <fullName evidence="10">Transcriptional regulatory protein OmpR</fullName>
    </submittedName>
</protein>
<dbReference type="InterPro" id="IPR036388">
    <property type="entry name" value="WH-like_DNA-bd_sf"/>
</dbReference>
<feature type="domain" description="Response regulatory" evidence="8">
    <location>
        <begin position="23"/>
        <end position="136"/>
    </location>
</feature>